<dbReference type="InterPro" id="IPR002750">
    <property type="entry name" value="CobE/GbiG_C"/>
</dbReference>
<dbReference type="OrthoDB" id="7475241at2"/>
<organism evidence="2 3">
    <name type="scientific">Sphingobium terrigena</name>
    <dbReference type="NCBI Taxonomy" id="2304063"/>
    <lineage>
        <taxon>Bacteria</taxon>
        <taxon>Pseudomonadati</taxon>
        <taxon>Pseudomonadota</taxon>
        <taxon>Alphaproteobacteria</taxon>
        <taxon>Sphingomonadales</taxon>
        <taxon>Sphingomonadaceae</taxon>
        <taxon>Sphingobium</taxon>
    </lineage>
</organism>
<protein>
    <submittedName>
        <fullName evidence="2">Precorrin methylase</fullName>
    </submittedName>
</protein>
<keyword evidence="3" id="KW-1185">Reference proteome</keyword>
<dbReference type="RefSeq" id="WP_119744519.1">
    <property type="nucleotide sequence ID" value="NZ_QVRA01000004.1"/>
</dbReference>
<proteinExistence type="predicted"/>
<dbReference type="GO" id="GO:0008168">
    <property type="term" value="F:methyltransferase activity"/>
    <property type="evidence" value="ECO:0007669"/>
    <property type="project" value="UniProtKB-KW"/>
</dbReference>
<dbReference type="Proteomes" id="UP000283469">
    <property type="component" value="Unassembled WGS sequence"/>
</dbReference>
<dbReference type="GO" id="GO:0032259">
    <property type="term" value="P:methylation"/>
    <property type="evidence" value="ECO:0007669"/>
    <property type="project" value="UniProtKB-KW"/>
</dbReference>
<accession>A0A418YVB6</accession>
<name>A0A418YVB6_9SPHN</name>
<dbReference type="Pfam" id="PF01890">
    <property type="entry name" value="CbiG_C"/>
    <property type="match status" value="1"/>
</dbReference>
<dbReference type="Gene3D" id="3.30.420.180">
    <property type="entry name" value="CobE/GbiG C-terminal domain"/>
    <property type="match status" value="1"/>
</dbReference>
<reference evidence="2 3" key="1">
    <citation type="submission" date="2018-08" db="EMBL/GenBank/DDBJ databases">
        <title>Sphingobium sp. EO9.</title>
        <authorList>
            <person name="Park Y."/>
            <person name="Kim K.H."/>
            <person name="Jeon C.O."/>
        </authorList>
    </citation>
    <scope>NUCLEOTIDE SEQUENCE [LARGE SCALE GENOMIC DNA]</scope>
    <source>
        <strain evidence="2 3">EO9</strain>
    </source>
</reference>
<sequence>MIAAGFGFRQGTSLASLESALALAQEGLPAVTAFAAPLDKTALLRPLADAMGVPLHVIPREALRAQVTPTSSDASLLAYGVGSVAEAAALAAAGPGATLLSQRHISADHMATCAIAQGTPA</sequence>
<keyword evidence="2" id="KW-0489">Methyltransferase</keyword>
<gene>
    <name evidence="2" type="ORF">D0Z70_05860</name>
</gene>
<dbReference type="InterPro" id="IPR036518">
    <property type="entry name" value="CobE/GbiG_C_sf"/>
</dbReference>
<dbReference type="SUPFAM" id="SSF159664">
    <property type="entry name" value="CobE/GbiG C-terminal domain-like"/>
    <property type="match status" value="1"/>
</dbReference>
<dbReference type="EMBL" id="QVRA01000004">
    <property type="protein sequence ID" value="RJG56180.1"/>
    <property type="molecule type" value="Genomic_DNA"/>
</dbReference>
<evidence type="ECO:0000259" key="1">
    <source>
        <dbReference type="Pfam" id="PF01890"/>
    </source>
</evidence>
<dbReference type="AlphaFoldDB" id="A0A418YVB6"/>
<evidence type="ECO:0000313" key="3">
    <source>
        <dbReference type="Proteomes" id="UP000283469"/>
    </source>
</evidence>
<comment type="caution">
    <text evidence="2">The sequence shown here is derived from an EMBL/GenBank/DDBJ whole genome shotgun (WGS) entry which is preliminary data.</text>
</comment>
<evidence type="ECO:0000313" key="2">
    <source>
        <dbReference type="EMBL" id="RJG56180.1"/>
    </source>
</evidence>
<dbReference type="GO" id="GO:0009236">
    <property type="term" value="P:cobalamin biosynthetic process"/>
    <property type="evidence" value="ECO:0007669"/>
    <property type="project" value="InterPro"/>
</dbReference>
<keyword evidence="2" id="KW-0808">Transferase</keyword>
<feature type="domain" description="CobE/GbiG C-terminal" evidence="1">
    <location>
        <begin position="2"/>
        <end position="116"/>
    </location>
</feature>